<keyword evidence="7" id="KW-1185">Reference proteome</keyword>
<comment type="similarity">
    <text evidence="1">Belongs to the LysR transcriptional regulatory family.</text>
</comment>
<dbReference type="Pfam" id="PF03466">
    <property type="entry name" value="LysR_substrate"/>
    <property type="match status" value="1"/>
</dbReference>
<accession>A0ABS6UP17</accession>
<evidence type="ECO:0000313" key="7">
    <source>
        <dbReference type="Proteomes" id="UP000694287"/>
    </source>
</evidence>
<keyword evidence="2" id="KW-0805">Transcription regulation</keyword>
<evidence type="ECO:0000259" key="5">
    <source>
        <dbReference type="PROSITE" id="PS50931"/>
    </source>
</evidence>
<dbReference type="InterPro" id="IPR005119">
    <property type="entry name" value="LysR_subst-bd"/>
</dbReference>
<comment type="caution">
    <text evidence="6">The sequence shown here is derived from an EMBL/GenBank/DDBJ whole genome shotgun (WGS) entry which is preliminary data.</text>
</comment>
<dbReference type="EMBL" id="JADQDK010000001">
    <property type="protein sequence ID" value="MBW0133922.1"/>
    <property type="molecule type" value="Genomic_DNA"/>
</dbReference>
<evidence type="ECO:0000256" key="3">
    <source>
        <dbReference type="ARBA" id="ARBA00023125"/>
    </source>
</evidence>
<evidence type="ECO:0000256" key="4">
    <source>
        <dbReference type="ARBA" id="ARBA00023163"/>
    </source>
</evidence>
<dbReference type="PANTHER" id="PTHR30346:SF0">
    <property type="entry name" value="HCA OPERON TRANSCRIPTIONAL ACTIVATOR HCAR"/>
    <property type="match status" value="1"/>
</dbReference>
<feature type="domain" description="HTH lysR-type" evidence="5">
    <location>
        <begin position="3"/>
        <end position="60"/>
    </location>
</feature>
<gene>
    <name evidence="6" type="ORF">I4I81_06600</name>
</gene>
<sequence>MHMRFRRLLYFVTVADELSFTRAAERLHMAQPPLSQQIALLEKDLGAELFDRSRRAVRLTAAGEALLPEARRLLADLDDTARLVRRVAAGSVGRLTVGFVPSAINGALSDLLRDFRAGHPDVELTLRERDPDALLRAVRDRSLDLAVLYLPDAEPDLAHRWLGSEELVLALPEHHPAAARSRVALTDVADEPFVLPEQHDVPGLLAAVDAAFADAGVTPRVAQRGVWLMQTVLGLVAAGIGLAVVPSSVAALGRVGVVLRPLDGPTHRVDLAAVWRPDDTSAPLAGMLAATPLPAAPRARTGPRSAAPG</sequence>
<evidence type="ECO:0000256" key="1">
    <source>
        <dbReference type="ARBA" id="ARBA00009437"/>
    </source>
</evidence>
<keyword evidence="4" id="KW-0804">Transcription</keyword>
<dbReference type="Proteomes" id="UP000694287">
    <property type="component" value="Unassembled WGS sequence"/>
</dbReference>
<protein>
    <submittedName>
        <fullName evidence="6">LysR family transcriptional regulator</fullName>
    </submittedName>
</protein>
<evidence type="ECO:0000256" key="2">
    <source>
        <dbReference type="ARBA" id="ARBA00023015"/>
    </source>
</evidence>
<dbReference type="PROSITE" id="PS50931">
    <property type="entry name" value="HTH_LYSR"/>
    <property type="match status" value="1"/>
</dbReference>
<keyword evidence="3" id="KW-0238">DNA-binding</keyword>
<reference evidence="6 7" key="1">
    <citation type="submission" date="2020-11" db="EMBL/GenBank/DDBJ databases">
        <title>Pseudonocardia abyssalis sp. nov. and Pseudonocardia oceani sp. nov., description and phylogenomic analysis of two novel actinomycetes isolated from the deep Southern Ocean.</title>
        <authorList>
            <person name="Parra J."/>
        </authorList>
    </citation>
    <scope>NUCLEOTIDE SEQUENCE [LARGE SCALE GENOMIC DNA]</scope>
    <source>
        <strain evidence="6 7">KRD-168</strain>
    </source>
</reference>
<dbReference type="CDD" id="cd08414">
    <property type="entry name" value="PBP2_LTTR_aromatics_like"/>
    <property type="match status" value="1"/>
</dbReference>
<dbReference type="PANTHER" id="PTHR30346">
    <property type="entry name" value="TRANSCRIPTIONAL DUAL REGULATOR HCAR-RELATED"/>
    <property type="match status" value="1"/>
</dbReference>
<evidence type="ECO:0000313" key="6">
    <source>
        <dbReference type="EMBL" id="MBW0133922.1"/>
    </source>
</evidence>
<proteinExistence type="inferred from homology"/>
<organism evidence="6 7">
    <name type="scientific">Pseudonocardia abyssalis</name>
    <dbReference type="NCBI Taxonomy" id="2792008"/>
    <lineage>
        <taxon>Bacteria</taxon>
        <taxon>Bacillati</taxon>
        <taxon>Actinomycetota</taxon>
        <taxon>Actinomycetes</taxon>
        <taxon>Pseudonocardiales</taxon>
        <taxon>Pseudonocardiaceae</taxon>
        <taxon>Pseudonocardia</taxon>
    </lineage>
</organism>
<dbReference type="Pfam" id="PF00126">
    <property type="entry name" value="HTH_1"/>
    <property type="match status" value="1"/>
</dbReference>
<name>A0ABS6UP17_9PSEU</name>
<dbReference type="InterPro" id="IPR000847">
    <property type="entry name" value="LysR_HTH_N"/>
</dbReference>